<dbReference type="EMBL" id="JAZHOF010000010">
    <property type="protein sequence ID" value="MEJ8574187.1"/>
    <property type="molecule type" value="Genomic_DNA"/>
</dbReference>
<evidence type="ECO:0000256" key="1">
    <source>
        <dbReference type="ARBA" id="ARBA00022729"/>
    </source>
</evidence>
<accession>A0AAW9RPB9</accession>
<dbReference type="GO" id="GO:0055085">
    <property type="term" value="P:transmembrane transport"/>
    <property type="evidence" value="ECO:0007669"/>
    <property type="project" value="InterPro"/>
</dbReference>
<keyword evidence="1 2" id="KW-0732">Signal</keyword>
<keyword evidence="4" id="KW-1185">Reference proteome</keyword>
<dbReference type="InterPro" id="IPR038404">
    <property type="entry name" value="TRAP_DctP_sf"/>
</dbReference>
<dbReference type="RefSeq" id="WP_340331887.1">
    <property type="nucleotide sequence ID" value="NZ_JAZHOF010000010.1"/>
</dbReference>
<evidence type="ECO:0000256" key="2">
    <source>
        <dbReference type="SAM" id="SignalP"/>
    </source>
</evidence>
<protein>
    <submittedName>
        <fullName evidence="3">TRAP transporter substrate-binding protein DctP</fullName>
    </submittedName>
</protein>
<feature type="signal peptide" evidence="2">
    <location>
        <begin position="1"/>
        <end position="21"/>
    </location>
</feature>
<feature type="chain" id="PRO_5043320251" evidence="2">
    <location>
        <begin position="22"/>
        <end position="338"/>
    </location>
</feature>
<dbReference type="NCBIfam" id="NF037995">
    <property type="entry name" value="TRAP_S1"/>
    <property type="match status" value="1"/>
</dbReference>
<dbReference type="PANTHER" id="PTHR33376:SF5">
    <property type="entry name" value="EXTRACYTOPLASMIC SOLUTE RECEPTOR PROTEIN"/>
    <property type="match status" value="1"/>
</dbReference>
<name>A0AAW9RPB9_9HYPH</name>
<gene>
    <name evidence="3" type="primary">dctP</name>
    <name evidence="3" type="ORF">V3328_22075</name>
</gene>
<sequence length="338" mass="37523">MNLKTLALAAALAVLASAAQSAEVEWKLGSSVGPQDPTTLELEELARRVAERTDGRFEIEVVPIETLGFKNVDSLRVLKQGVLDAMSIIPYYVTRDEPLMGVFVPHGMMVDPEENLKVVDAQYEIGKEILDEKWDIVQIDRAPFAALRDLVVMTTEPINTLDGLRDIKFRHFTKDGLQAFNALGVSTQVVPSSELYLALKTGVVDGAVYGPTYAQSQSIYEVTCCFSYLSAFSMAYPFSIGVNKATWEKLPDDLKAILTEESHNMWNESVERWKVGAAEKEAYDWLTTEGGMEMLDPMPIEDRKAIQAELVKAWRANCEALGEKAVGYCDRIEKALNG</sequence>
<reference evidence="3 4" key="1">
    <citation type="submission" date="2024-02" db="EMBL/GenBank/DDBJ databases">
        <title>Genome analysis and characterization of Microbaculum marinisediminis sp. nov., isolated from marine sediment.</title>
        <authorList>
            <person name="Du Z.-J."/>
            <person name="Ye Y.-Q."/>
            <person name="Zhang Z.-R."/>
            <person name="Yuan S.-M."/>
            <person name="Zhang X.-Y."/>
        </authorList>
    </citation>
    <scope>NUCLEOTIDE SEQUENCE [LARGE SCALE GENOMIC DNA]</scope>
    <source>
        <strain evidence="3 4">SDUM1044001</strain>
    </source>
</reference>
<evidence type="ECO:0000313" key="3">
    <source>
        <dbReference type="EMBL" id="MEJ8574187.1"/>
    </source>
</evidence>
<dbReference type="InterPro" id="IPR018389">
    <property type="entry name" value="DctP_fam"/>
</dbReference>
<organism evidence="3 4">
    <name type="scientific">Microbaculum marinum</name>
    <dbReference type="NCBI Taxonomy" id="1764581"/>
    <lineage>
        <taxon>Bacteria</taxon>
        <taxon>Pseudomonadati</taxon>
        <taxon>Pseudomonadota</taxon>
        <taxon>Alphaproteobacteria</taxon>
        <taxon>Hyphomicrobiales</taxon>
        <taxon>Tepidamorphaceae</taxon>
        <taxon>Microbaculum</taxon>
    </lineage>
</organism>
<dbReference type="AlphaFoldDB" id="A0AAW9RPB9"/>
<dbReference type="Proteomes" id="UP001378188">
    <property type="component" value="Unassembled WGS sequence"/>
</dbReference>
<evidence type="ECO:0000313" key="4">
    <source>
        <dbReference type="Proteomes" id="UP001378188"/>
    </source>
</evidence>
<dbReference type="Pfam" id="PF03480">
    <property type="entry name" value="DctP"/>
    <property type="match status" value="1"/>
</dbReference>
<dbReference type="PANTHER" id="PTHR33376">
    <property type="match status" value="1"/>
</dbReference>
<dbReference type="Gene3D" id="3.40.190.170">
    <property type="entry name" value="Bacterial extracellular solute-binding protein, family 7"/>
    <property type="match status" value="1"/>
</dbReference>
<comment type="caution">
    <text evidence="3">The sequence shown here is derived from an EMBL/GenBank/DDBJ whole genome shotgun (WGS) entry which is preliminary data.</text>
</comment>
<proteinExistence type="predicted"/>